<keyword evidence="5" id="KW-0539">Nucleus</keyword>
<evidence type="ECO:0000256" key="6">
    <source>
        <dbReference type="SAM" id="MobiDB-lite"/>
    </source>
</evidence>
<evidence type="ECO:0000313" key="7">
    <source>
        <dbReference type="EMBL" id="OQO09841.1"/>
    </source>
</evidence>
<dbReference type="PANTHER" id="PTHR31845">
    <property type="entry name" value="FINGER DOMAIN PROTEIN, PUTATIVE-RELATED"/>
    <property type="match status" value="1"/>
</dbReference>
<keyword evidence="3" id="KW-0238">DNA-binding</keyword>
<sequence>MEARPDLSQQPGHYGDMPKKRKLEPASDRPIEPAWKMELFDSSNASAQVLATIDTTKSASLDSLVPLDVQQIILDRYKFQISRLYPVVPLHPACGLTELKVMSPILLHAIIFASAHGILSIEDFDAVALSFIATIATEVLTAGKKSMELLQALQVACLWYCAPQLHDNITTLIQFTHAAKTIAVNLGCGGELDPPSEYAPSDLVEGSTIPAKRAWLVCFVVETNSLFHSRRPSDQRWTAQHSACLDGLDDSGNAGPVDRLLAHQIRGERLCLSIMQRLALAESIPSATIGEPLTTLTVQDLESEILEWRSGIPTDLMHPNLQTLGYTAEILLHEAVLHTDTNKQSFAVPYLPHRLLIGGFPAPVVNQYNTYSLQALNRACHNAIDSGCSVSKEDFLSLPYFLFAPRIAYAVFILAKIYIAVTAPGNTFGAIMTADEVRLDHYLAVCADFDRRTEYDRSPGAATRILKGVPMLRVWLAQYEQQSALFSETINNAYDSEALQHPPASGTFSMLPVGSSKSVLETALLTDIDYNWDGFLDLGPNAGDFSLTDFFSFAEMDGSMGNVDG</sequence>
<evidence type="ECO:0008006" key="9">
    <source>
        <dbReference type="Google" id="ProtNLM"/>
    </source>
</evidence>
<dbReference type="EMBL" id="NAJO01000009">
    <property type="protein sequence ID" value="OQO09841.1"/>
    <property type="molecule type" value="Genomic_DNA"/>
</dbReference>
<dbReference type="FunCoup" id="A0A1V8TF15">
    <property type="interactions" value="318"/>
</dbReference>
<proteinExistence type="predicted"/>
<dbReference type="GO" id="GO:0000976">
    <property type="term" value="F:transcription cis-regulatory region binding"/>
    <property type="evidence" value="ECO:0007669"/>
    <property type="project" value="TreeGrafter"/>
</dbReference>
<dbReference type="AlphaFoldDB" id="A0A1V8TF15"/>
<reference evidence="8" key="1">
    <citation type="submission" date="2017-03" db="EMBL/GenBank/DDBJ databases">
        <title>Genomes of endolithic fungi from Antarctica.</title>
        <authorList>
            <person name="Coleine C."/>
            <person name="Masonjones S."/>
            <person name="Stajich J.E."/>
        </authorList>
    </citation>
    <scope>NUCLEOTIDE SEQUENCE [LARGE SCALE GENOMIC DNA]</scope>
    <source>
        <strain evidence="8">CCFEE 5527</strain>
    </source>
</reference>
<dbReference type="GO" id="GO:0005634">
    <property type="term" value="C:nucleus"/>
    <property type="evidence" value="ECO:0007669"/>
    <property type="project" value="UniProtKB-SubCell"/>
</dbReference>
<evidence type="ECO:0000256" key="3">
    <source>
        <dbReference type="ARBA" id="ARBA00023125"/>
    </source>
</evidence>
<keyword evidence="4" id="KW-0804">Transcription</keyword>
<feature type="region of interest" description="Disordered" evidence="6">
    <location>
        <begin position="1"/>
        <end position="27"/>
    </location>
</feature>
<name>A0A1V8TF15_9PEZI</name>
<gene>
    <name evidence="7" type="ORF">B0A48_04193</name>
</gene>
<dbReference type="InterPro" id="IPR051089">
    <property type="entry name" value="prtT"/>
</dbReference>
<dbReference type="GO" id="GO:0000981">
    <property type="term" value="F:DNA-binding transcription factor activity, RNA polymerase II-specific"/>
    <property type="evidence" value="ECO:0007669"/>
    <property type="project" value="TreeGrafter"/>
</dbReference>
<comment type="caution">
    <text evidence="7">The sequence shown here is derived from an EMBL/GenBank/DDBJ whole genome shotgun (WGS) entry which is preliminary data.</text>
</comment>
<dbReference type="InParanoid" id="A0A1V8TF15"/>
<keyword evidence="2" id="KW-0805">Transcription regulation</keyword>
<dbReference type="OrthoDB" id="3365636at2759"/>
<dbReference type="PANTHER" id="PTHR31845:SF39">
    <property type="entry name" value="TRANSCRIPTION FACTOR PBCR-RELATED"/>
    <property type="match status" value="1"/>
</dbReference>
<accession>A0A1V8TF15</accession>
<dbReference type="Proteomes" id="UP000192596">
    <property type="component" value="Unassembled WGS sequence"/>
</dbReference>
<evidence type="ECO:0000256" key="2">
    <source>
        <dbReference type="ARBA" id="ARBA00023015"/>
    </source>
</evidence>
<keyword evidence="8" id="KW-1185">Reference proteome</keyword>
<evidence type="ECO:0000256" key="5">
    <source>
        <dbReference type="ARBA" id="ARBA00023242"/>
    </source>
</evidence>
<organism evidence="7 8">
    <name type="scientific">Cryoendolithus antarcticus</name>
    <dbReference type="NCBI Taxonomy" id="1507870"/>
    <lineage>
        <taxon>Eukaryota</taxon>
        <taxon>Fungi</taxon>
        <taxon>Dikarya</taxon>
        <taxon>Ascomycota</taxon>
        <taxon>Pezizomycotina</taxon>
        <taxon>Dothideomycetes</taxon>
        <taxon>Dothideomycetidae</taxon>
        <taxon>Cladosporiales</taxon>
        <taxon>Cladosporiaceae</taxon>
        <taxon>Cryoendolithus</taxon>
    </lineage>
</organism>
<dbReference type="STRING" id="1507870.A0A1V8TF15"/>
<evidence type="ECO:0000313" key="8">
    <source>
        <dbReference type="Proteomes" id="UP000192596"/>
    </source>
</evidence>
<evidence type="ECO:0000256" key="1">
    <source>
        <dbReference type="ARBA" id="ARBA00004123"/>
    </source>
</evidence>
<protein>
    <recommendedName>
        <fullName evidence="9">Transcription factor domain-containing protein</fullName>
    </recommendedName>
</protein>
<comment type="subcellular location">
    <subcellularLocation>
        <location evidence="1">Nucleus</location>
    </subcellularLocation>
</comment>
<dbReference type="CDD" id="cd12148">
    <property type="entry name" value="fungal_TF_MHR"/>
    <property type="match status" value="1"/>
</dbReference>
<evidence type="ECO:0000256" key="4">
    <source>
        <dbReference type="ARBA" id="ARBA00023163"/>
    </source>
</evidence>